<evidence type="ECO:0000313" key="2">
    <source>
        <dbReference type="Proteomes" id="UP000185557"/>
    </source>
</evidence>
<reference evidence="1 2" key="1">
    <citation type="submission" date="2016-11" db="EMBL/GenBank/DDBJ databases">
        <title>Draft Genome Sequences of Nine Cyanobacterial Strains from Diverse Habitats.</title>
        <authorList>
            <person name="Zhu T."/>
            <person name="Hou S."/>
            <person name="Lu X."/>
            <person name="Hess W.R."/>
        </authorList>
    </citation>
    <scope>NUCLEOTIDE SEQUENCE [LARGE SCALE GENOMIC DNA]</scope>
    <source>
        <strain evidence="1 2">NIES-30</strain>
    </source>
</reference>
<dbReference type="EMBL" id="MRCG01000007">
    <property type="protein sequence ID" value="OKH48030.1"/>
    <property type="molecule type" value="Genomic_DNA"/>
</dbReference>
<keyword evidence="2" id="KW-1185">Reference proteome</keyword>
<name>A0A1U7J5F6_9CYAN</name>
<comment type="caution">
    <text evidence="1">The sequence shown here is derived from an EMBL/GenBank/DDBJ whole genome shotgun (WGS) entry which is preliminary data.</text>
</comment>
<sequence length="227" mass="24618">MAEAVDSPYLELPSQHLIGEAFDFSFAVNFAESIKTDPAIFSEELTDGPNTAVDVTLIDQGDSVNYVFKFSEILNQDCESTVERACGQSAASARGNVAAVEILLPKGNLTPDTYPIAAAGQIAPEKLISADDIMLYSRQLYSDQSHGQLGCEVWGRGELKISEATYNSAGQLTFLVVNLTRLCQQTQPFPPTEPGDAVDDTNQEPIEAYEVNFAWQIRLAPAIAANH</sequence>
<evidence type="ECO:0000313" key="1">
    <source>
        <dbReference type="EMBL" id="OKH48030.1"/>
    </source>
</evidence>
<organism evidence="1 2">
    <name type="scientific">Phormidium tenue NIES-30</name>
    <dbReference type="NCBI Taxonomy" id="549789"/>
    <lineage>
        <taxon>Bacteria</taxon>
        <taxon>Bacillati</taxon>
        <taxon>Cyanobacteriota</taxon>
        <taxon>Cyanophyceae</taxon>
        <taxon>Oscillatoriophycideae</taxon>
        <taxon>Oscillatoriales</taxon>
        <taxon>Oscillatoriaceae</taxon>
        <taxon>Phormidium</taxon>
    </lineage>
</organism>
<dbReference type="AlphaFoldDB" id="A0A1U7J5F6"/>
<protein>
    <submittedName>
        <fullName evidence="1">Uncharacterized protein</fullName>
    </submittedName>
</protein>
<accession>A0A1U7J5F6</accession>
<dbReference type="Proteomes" id="UP000185557">
    <property type="component" value="Unassembled WGS sequence"/>
</dbReference>
<gene>
    <name evidence="1" type="ORF">NIES30_11015</name>
</gene>
<proteinExistence type="predicted"/>